<dbReference type="InterPro" id="IPR003607">
    <property type="entry name" value="HD/PDEase_dom"/>
</dbReference>
<dbReference type="SUPFAM" id="SSF109604">
    <property type="entry name" value="HD-domain/PDEase-like"/>
    <property type="match status" value="1"/>
</dbReference>
<dbReference type="SMART" id="SM00471">
    <property type="entry name" value="HDc"/>
    <property type="match status" value="1"/>
</dbReference>
<keyword evidence="3" id="KW-1185">Reference proteome</keyword>
<gene>
    <name evidence="2" type="ORF">PEV8663_00443</name>
</gene>
<dbReference type="OrthoDB" id="791155at2"/>
<proteinExistence type="predicted"/>
<sequence length="349" mass="39451">MSDGLDINLDSPLEVRLKELVQLENAHNEFPYTGDNRFELYSSIKSQLQRDYYRDIDGALTKDSGGGAYTRHDLGHVDDVIRKAGQVLGANSDAVEPAMNRLKPYEVFVLLVACLIHDAGNIDGRNGHANRARRVLQHVAGNRLDTKEISLISKIARAHGGKTTAGSPDTIGELPIRDGVEHITVKPRLLAATLRLADELAENVRRANRRDEEGSRFPNLFCSTISVSVDYKGRWISLDFAVGDENCILFGKDEKGDEMFLLDYISRRVEKTELERRYCDRYLRGFATYDGIRVNVELLKDHDEWRAIYFELMEDGYPTSNDLESFRRSKIDGKSIATEYRAQFGGDSK</sequence>
<dbReference type="Gene3D" id="1.10.3210.10">
    <property type="entry name" value="Hypothetical protein af1432"/>
    <property type="match status" value="1"/>
</dbReference>
<dbReference type="Pfam" id="PF24391">
    <property type="entry name" value="HD-CE"/>
    <property type="match status" value="1"/>
</dbReference>
<evidence type="ECO:0000313" key="3">
    <source>
        <dbReference type="Proteomes" id="UP000220836"/>
    </source>
</evidence>
<organism evidence="2 3">
    <name type="scientific">Pelagimonas varians</name>
    <dbReference type="NCBI Taxonomy" id="696760"/>
    <lineage>
        <taxon>Bacteria</taxon>
        <taxon>Pseudomonadati</taxon>
        <taxon>Pseudomonadota</taxon>
        <taxon>Alphaproteobacteria</taxon>
        <taxon>Rhodobacterales</taxon>
        <taxon>Roseobacteraceae</taxon>
        <taxon>Pelagimonas</taxon>
    </lineage>
</organism>
<dbReference type="EMBL" id="FXYH01000001">
    <property type="protein sequence ID" value="SMX34264.1"/>
    <property type="molecule type" value="Genomic_DNA"/>
</dbReference>
<dbReference type="RefSeq" id="WP_097802964.1">
    <property type="nucleotide sequence ID" value="NZ_FXYH01000001.1"/>
</dbReference>
<dbReference type="AlphaFoldDB" id="A0A238JVS7"/>
<evidence type="ECO:0000313" key="2">
    <source>
        <dbReference type="EMBL" id="SMX34264.1"/>
    </source>
</evidence>
<protein>
    <recommendedName>
        <fullName evidence="1">HD/PDEase domain-containing protein</fullName>
    </recommendedName>
</protein>
<accession>A0A238JVS7</accession>
<evidence type="ECO:0000259" key="1">
    <source>
        <dbReference type="SMART" id="SM00471"/>
    </source>
</evidence>
<name>A0A238JVS7_9RHOB</name>
<dbReference type="InterPro" id="IPR056471">
    <property type="entry name" value="HD-CE"/>
</dbReference>
<reference evidence="2 3" key="1">
    <citation type="submission" date="2017-05" db="EMBL/GenBank/DDBJ databases">
        <authorList>
            <person name="Song R."/>
            <person name="Chenine A.L."/>
            <person name="Ruprecht R.M."/>
        </authorList>
    </citation>
    <scope>NUCLEOTIDE SEQUENCE [LARGE SCALE GENOMIC DNA]</scope>
    <source>
        <strain evidence="2 3">CECT 8663</strain>
    </source>
</reference>
<dbReference type="Proteomes" id="UP000220836">
    <property type="component" value="Unassembled WGS sequence"/>
</dbReference>
<feature type="domain" description="HD/PDEase" evidence="1">
    <location>
        <begin position="69"/>
        <end position="212"/>
    </location>
</feature>